<gene>
    <name evidence="6" type="ORF">SAMN02746091_02645</name>
</gene>
<evidence type="ECO:0000256" key="2">
    <source>
        <dbReference type="ARBA" id="ARBA00023125"/>
    </source>
</evidence>
<dbReference type="InterPro" id="IPR012318">
    <property type="entry name" value="HTH_CRP"/>
</dbReference>
<name>A0A1M5C496_9CLOT</name>
<dbReference type="InterPro" id="IPR000595">
    <property type="entry name" value="cNMP-bd_dom"/>
</dbReference>
<dbReference type="GO" id="GO:0003700">
    <property type="term" value="F:DNA-binding transcription factor activity"/>
    <property type="evidence" value="ECO:0007669"/>
    <property type="project" value="InterPro"/>
</dbReference>
<dbReference type="PANTHER" id="PTHR24567:SF26">
    <property type="entry name" value="REGULATORY PROTEIN YEIL"/>
    <property type="match status" value="1"/>
</dbReference>
<evidence type="ECO:0000313" key="7">
    <source>
        <dbReference type="Proteomes" id="UP000184423"/>
    </source>
</evidence>
<dbReference type="SUPFAM" id="SSF51206">
    <property type="entry name" value="cAMP-binding domain-like"/>
    <property type="match status" value="1"/>
</dbReference>
<protein>
    <submittedName>
        <fullName evidence="6">CRP/FNR family transcriptional regulator, anaerobic regulatory protein</fullName>
    </submittedName>
</protein>
<dbReference type="InterPro" id="IPR018335">
    <property type="entry name" value="Tscrpt_reg_HTH_Crp-type_CS"/>
</dbReference>
<dbReference type="InterPro" id="IPR018490">
    <property type="entry name" value="cNMP-bd_dom_sf"/>
</dbReference>
<sequence length="280" mass="31699">MAVKRREKDIILNGDTIFQTGDIVTILSTEECSCKYKMLLIEKATNNTLIHSFGGKDMEQILKKLKFFSTLDDESLKTLSKILVEREYKKGCNIFVEGEKAQAVYVVKKGKVKIYKTSQDGKEHIIHIMTDGEVFAESCIFEVCPYPASADAIEDTIVYVIDNKKLEEVLEKHPKIAVELVKIMAKRLRMVAVQIENLSLKDSTQKTATLIMHLFKIKGVEIKEGAKIQLDISRTDMANMVGLTRETLTRSLFKFKSEGIIDIDGKELTIIDLDTLKDLT</sequence>
<evidence type="ECO:0000256" key="3">
    <source>
        <dbReference type="ARBA" id="ARBA00023163"/>
    </source>
</evidence>
<keyword evidence="2" id="KW-0238">DNA-binding</keyword>
<dbReference type="Pfam" id="PF13545">
    <property type="entry name" value="HTH_Crp_2"/>
    <property type="match status" value="1"/>
</dbReference>
<dbReference type="InterPro" id="IPR014710">
    <property type="entry name" value="RmlC-like_jellyroll"/>
</dbReference>
<feature type="domain" description="HTH crp-type" evidence="5">
    <location>
        <begin position="201"/>
        <end position="274"/>
    </location>
</feature>
<dbReference type="PRINTS" id="PR00034">
    <property type="entry name" value="HTHCRP"/>
</dbReference>
<dbReference type="GO" id="GO:0005829">
    <property type="term" value="C:cytosol"/>
    <property type="evidence" value="ECO:0007669"/>
    <property type="project" value="TreeGrafter"/>
</dbReference>
<dbReference type="Gene3D" id="2.60.120.10">
    <property type="entry name" value="Jelly Rolls"/>
    <property type="match status" value="1"/>
</dbReference>
<proteinExistence type="predicted"/>
<organism evidence="6 7">
    <name type="scientific">Caloramator proteoclasticus DSM 10124</name>
    <dbReference type="NCBI Taxonomy" id="1121262"/>
    <lineage>
        <taxon>Bacteria</taxon>
        <taxon>Bacillati</taxon>
        <taxon>Bacillota</taxon>
        <taxon>Clostridia</taxon>
        <taxon>Eubacteriales</taxon>
        <taxon>Clostridiaceae</taxon>
        <taxon>Caloramator</taxon>
    </lineage>
</organism>
<dbReference type="Pfam" id="PF00027">
    <property type="entry name" value="cNMP_binding"/>
    <property type="match status" value="1"/>
</dbReference>
<dbReference type="InterPro" id="IPR036390">
    <property type="entry name" value="WH_DNA-bd_sf"/>
</dbReference>
<dbReference type="AlphaFoldDB" id="A0A1M5C496"/>
<dbReference type="PROSITE" id="PS50042">
    <property type="entry name" value="CNMP_BINDING_3"/>
    <property type="match status" value="1"/>
</dbReference>
<dbReference type="Proteomes" id="UP000184423">
    <property type="component" value="Unassembled WGS sequence"/>
</dbReference>
<accession>A0A1M5C496</accession>
<dbReference type="SUPFAM" id="SSF46785">
    <property type="entry name" value="Winged helix' DNA-binding domain"/>
    <property type="match status" value="1"/>
</dbReference>
<dbReference type="SMART" id="SM00419">
    <property type="entry name" value="HTH_CRP"/>
    <property type="match status" value="1"/>
</dbReference>
<dbReference type="CDD" id="cd00038">
    <property type="entry name" value="CAP_ED"/>
    <property type="match status" value="1"/>
</dbReference>
<dbReference type="EMBL" id="FQVG01000097">
    <property type="protein sequence ID" value="SHF49525.1"/>
    <property type="molecule type" value="Genomic_DNA"/>
</dbReference>
<reference evidence="7" key="1">
    <citation type="submission" date="2016-11" db="EMBL/GenBank/DDBJ databases">
        <authorList>
            <person name="Varghese N."/>
            <person name="Submissions S."/>
        </authorList>
    </citation>
    <scope>NUCLEOTIDE SEQUENCE [LARGE SCALE GENOMIC DNA]</scope>
    <source>
        <strain evidence="7">DSM 10124</strain>
    </source>
</reference>
<feature type="domain" description="Cyclic nucleotide-binding" evidence="4">
    <location>
        <begin position="67"/>
        <end position="187"/>
    </location>
</feature>
<dbReference type="Gene3D" id="1.10.10.10">
    <property type="entry name" value="Winged helix-like DNA-binding domain superfamily/Winged helix DNA-binding domain"/>
    <property type="match status" value="1"/>
</dbReference>
<evidence type="ECO:0000259" key="5">
    <source>
        <dbReference type="PROSITE" id="PS51063"/>
    </source>
</evidence>
<evidence type="ECO:0000313" key="6">
    <source>
        <dbReference type="EMBL" id="SHF49525.1"/>
    </source>
</evidence>
<keyword evidence="1" id="KW-0805">Transcription regulation</keyword>
<dbReference type="InterPro" id="IPR050397">
    <property type="entry name" value="Env_Response_Regulators"/>
</dbReference>
<dbReference type="InterPro" id="IPR036721">
    <property type="entry name" value="RCK_C_sf"/>
</dbReference>
<dbReference type="Gene3D" id="3.30.70.1450">
    <property type="entry name" value="Regulator of K+ conductance, C-terminal domain"/>
    <property type="match status" value="1"/>
</dbReference>
<dbReference type="PANTHER" id="PTHR24567">
    <property type="entry name" value="CRP FAMILY TRANSCRIPTIONAL REGULATORY PROTEIN"/>
    <property type="match status" value="1"/>
</dbReference>
<dbReference type="PROSITE" id="PS51063">
    <property type="entry name" value="HTH_CRP_2"/>
    <property type="match status" value="1"/>
</dbReference>
<keyword evidence="3" id="KW-0804">Transcription</keyword>
<keyword evidence="7" id="KW-1185">Reference proteome</keyword>
<dbReference type="InterPro" id="IPR036388">
    <property type="entry name" value="WH-like_DNA-bd_sf"/>
</dbReference>
<evidence type="ECO:0000256" key="1">
    <source>
        <dbReference type="ARBA" id="ARBA00023015"/>
    </source>
</evidence>
<dbReference type="GO" id="GO:0006813">
    <property type="term" value="P:potassium ion transport"/>
    <property type="evidence" value="ECO:0007669"/>
    <property type="project" value="InterPro"/>
</dbReference>
<dbReference type="GO" id="GO:0003677">
    <property type="term" value="F:DNA binding"/>
    <property type="evidence" value="ECO:0007669"/>
    <property type="project" value="UniProtKB-KW"/>
</dbReference>
<evidence type="ECO:0000259" key="4">
    <source>
        <dbReference type="PROSITE" id="PS50042"/>
    </source>
</evidence>
<dbReference type="PROSITE" id="PS00042">
    <property type="entry name" value="HTH_CRP_1"/>
    <property type="match status" value="1"/>
</dbReference>
<dbReference type="SMART" id="SM00100">
    <property type="entry name" value="cNMP"/>
    <property type="match status" value="1"/>
</dbReference>